<feature type="chain" id="PRO_5012699145" evidence="1">
    <location>
        <begin position="19"/>
        <end position="131"/>
    </location>
</feature>
<name>A0A2A9NMA8_9AGAR</name>
<dbReference type="Proteomes" id="UP000242287">
    <property type="component" value="Unassembled WGS sequence"/>
</dbReference>
<keyword evidence="1" id="KW-0732">Signal</keyword>
<organism evidence="2 3">
    <name type="scientific">Amanita thiersii Skay4041</name>
    <dbReference type="NCBI Taxonomy" id="703135"/>
    <lineage>
        <taxon>Eukaryota</taxon>
        <taxon>Fungi</taxon>
        <taxon>Dikarya</taxon>
        <taxon>Basidiomycota</taxon>
        <taxon>Agaricomycotina</taxon>
        <taxon>Agaricomycetes</taxon>
        <taxon>Agaricomycetidae</taxon>
        <taxon>Agaricales</taxon>
        <taxon>Pluteineae</taxon>
        <taxon>Amanitaceae</taxon>
        <taxon>Amanita</taxon>
    </lineage>
</organism>
<dbReference type="OrthoDB" id="2884912at2759"/>
<protein>
    <submittedName>
        <fullName evidence="2">Uncharacterized protein</fullName>
    </submittedName>
</protein>
<proteinExistence type="predicted"/>
<accession>A0A2A9NMA8</accession>
<reference evidence="2 3" key="1">
    <citation type="submission" date="2014-02" db="EMBL/GenBank/DDBJ databases">
        <title>Transposable element dynamics among asymbiotic and ectomycorrhizal Amanita fungi.</title>
        <authorList>
            <consortium name="DOE Joint Genome Institute"/>
            <person name="Hess J."/>
            <person name="Skrede I."/>
            <person name="Wolfe B."/>
            <person name="LaButti K."/>
            <person name="Ohm R.A."/>
            <person name="Grigoriev I.V."/>
            <person name="Pringle A."/>
        </authorList>
    </citation>
    <scope>NUCLEOTIDE SEQUENCE [LARGE SCALE GENOMIC DNA]</scope>
    <source>
        <strain evidence="2 3">SKay4041</strain>
    </source>
</reference>
<evidence type="ECO:0000313" key="2">
    <source>
        <dbReference type="EMBL" id="PFH51679.1"/>
    </source>
</evidence>
<feature type="signal peptide" evidence="1">
    <location>
        <begin position="1"/>
        <end position="18"/>
    </location>
</feature>
<sequence>MSFKLVLSALILLAGISAASVIVERKPTVSPSIIICTGSLSPPSGCLTVPVVSGECVNLTGGLSFANDELSTARIPGGFVCTFYDQFGCSSPTGEDAVVLTGGDWSFFRVPGVGGTVDFNDKASSFTCSPI</sequence>
<dbReference type="EMBL" id="KZ301985">
    <property type="protein sequence ID" value="PFH51679.1"/>
    <property type="molecule type" value="Genomic_DNA"/>
</dbReference>
<dbReference type="AlphaFoldDB" id="A0A2A9NMA8"/>
<evidence type="ECO:0000256" key="1">
    <source>
        <dbReference type="SAM" id="SignalP"/>
    </source>
</evidence>
<evidence type="ECO:0000313" key="3">
    <source>
        <dbReference type="Proteomes" id="UP000242287"/>
    </source>
</evidence>
<keyword evidence="3" id="KW-1185">Reference proteome</keyword>
<gene>
    <name evidence="2" type="ORF">AMATHDRAFT_2785</name>
</gene>